<sequence length="146" mass="16790">MAVPEHTNSTKTEALRKELDALKGPWHSPIDLGHGVNTGDALAQRRFARRIKLMQIPEDLTGKRVLDIGAYDGFFSFEFERRGAEVLSVDIWTDAMWEKFQFAIEKRKSQIKHKRIDVRDLTPDEVGTFDIVFCAGVLYHLRHPLL</sequence>
<dbReference type="InterPro" id="IPR029063">
    <property type="entry name" value="SAM-dependent_MTases_sf"/>
</dbReference>
<feature type="non-terminal residue" evidence="1">
    <location>
        <position position="146"/>
    </location>
</feature>
<accession>A0A382Y3I3</accession>
<organism evidence="1">
    <name type="scientific">marine metagenome</name>
    <dbReference type="NCBI Taxonomy" id="408172"/>
    <lineage>
        <taxon>unclassified sequences</taxon>
        <taxon>metagenomes</taxon>
        <taxon>ecological metagenomes</taxon>
    </lineage>
</organism>
<dbReference type="Pfam" id="PF08003">
    <property type="entry name" value="Methyltransf_9"/>
    <property type="match status" value="1"/>
</dbReference>
<dbReference type="Gene3D" id="3.40.50.150">
    <property type="entry name" value="Vaccinia Virus protein VP39"/>
    <property type="match status" value="1"/>
</dbReference>
<dbReference type="SUPFAM" id="SSF53335">
    <property type="entry name" value="S-adenosyl-L-methionine-dependent methyltransferases"/>
    <property type="match status" value="1"/>
</dbReference>
<dbReference type="CDD" id="cd02440">
    <property type="entry name" value="AdoMet_MTases"/>
    <property type="match status" value="1"/>
</dbReference>
<gene>
    <name evidence="1" type="ORF">METZ01_LOCUS430677</name>
</gene>
<reference evidence="1" key="1">
    <citation type="submission" date="2018-05" db="EMBL/GenBank/DDBJ databases">
        <authorList>
            <person name="Lanie J.A."/>
            <person name="Ng W.-L."/>
            <person name="Kazmierczak K.M."/>
            <person name="Andrzejewski T.M."/>
            <person name="Davidsen T.M."/>
            <person name="Wayne K.J."/>
            <person name="Tettelin H."/>
            <person name="Glass J.I."/>
            <person name="Rusch D."/>
            <person name="Podicherti R."/>
            <person name="Tsui H.-C.T."/>
            <person name="Winkler M.E."/>
        </authorList>
    </citation>
    <scope>NUCLEOTIDE SEQUENCE</scope>
</reference>
<dbReference type="AlphaFoldDB" id="A0A382Y3I3"/>
<name>A0A382Y3I3_9ZZZZ</name>
<evidence type="ECO:0000313" key="1">
    <source>
        <dbReference type="EMBL" id="SVD77823.1"/>
    </source>
</evidence>
<dbReference type="InterPro" id="IPR027555">
    <property type="entry name" value="Mo5U34_MeTrfas-like"/>
</dbReference>
<proteinExistence type="predicted"/>
<dbReference type="EMBL" id="UINC01172645">
    <property type="protein sequence ID" value="SVD77823.1"/>
    <property type="molecule type" value="Genomic_DNA"/>
</dbReference>
<protein>
    <submittedName>
        <fullName evidence="1">Uncharacterized protein</fullName>
    </submittedName>
</protein>